<gene>
    <name evidence="1" type="ORF">NUW58_g5050</name>
</gene>
<name>A0ACC1P689_9PEZI</name>
<comment type="caution">
    <text evidence="1">The sequence shown here is derived from an EMBL/GenBank/DDBJ whole genome shotgun (WGS) entry which is preliminary data.</text>
</comment>
<accession>A0ACC1P689</accession>
<sequence length="1384" mass="151066">MLRTGPQGGWGAGATSAPPNPFNPAPPPPGNPFAKPPSNPFFQNNETTQTPIKNPFAAPTVKANPFSAVATSSLKRSVSPSPTQTAKRAADTRNPFDPVNRGSSTGGLQSGLNTNHQRNVATFVQPAWPNGSDASTALELGAANSKRRKGGLGALSNGQNGASLPAPKGLAGKHGLASGFGANDQNAIPRGVPNSIPNKHSGRSDELASKIQQQLSKDRIKPPPWPANPGSHAQRQEMENFRESYKRRTLQQALDFRGISEEMCPEWEKITRIIEYDVRQPEKATDSSGDLVAIPSLMVKRLARSAAGQDAPLPMDVRSFATLRKTLDYLIDDLIPDDSFLPSKHNFLWDRTRAIRIDLSVQKYNLTPDERTDLVYCLETIARFHVTALHLLSQNGFAAEDFSEQQEIEQLGKTLISLKEMYDDCVEQGIECANEAEFRGYYIVFNARNPSIKETVEGWGTRLWNSSGIRTALCLVESLQNTWTLQGPLNPYAPTEVAWGAAAIFFSIVSSSEISYTMACFAEIHFNDVRKSILQILRRSYTRPRDGPKDITPTFLKERLRLDTEDEAVDFAQKHGIVFGHDGTHQYAILNTRQSIGDPRIRHAFSRSIVERKRSGHSLPDVIHETVYQEDKDEAKTASQDASLFVPDIENTTFDTSGGLAHDSETDGAGSVISSSPSATINGQSSGIGVASWSQPQVASIFSSSETSQPSAQTPKATASTAPFVFGSAPTHNPSLQATSSIFDRPLGSSLGTVPDTVSNNKTKSQPNANMSISVRNNEDNARSNTFISPGSTTSQGTFSFPKNQTNLGKPDSAGQSTSTSPFTTSPRSIFSANMNAEGNAPNIVASTPTTISPPGAVESSSTGIHTQISNIPRGQTLFEATASPVILNNNAVSASGPNPSVSPPKLNPSFPPSEKGTGALNQSESSPRLLSTLSRPGDKSTSNQKTPSVAVPTTIIPEMDPMADFTRWFVLADKGLMEDKLQAFAVEHILKSTWKDFEATEKERIRQDEDERSWAEALEYRQYSLKITFFYHWLNITRKRRVIKRIQLEKEKARKWNLPQNIKEREIAEGVKRRRAIQEAKELVGKRTKEHAREAGRMRESTQSEQSIEQALLATGVFSGMQDARAAARHAARDDDVEHEGGMSPSENLRLRSENQRRRTRGLPPLKQFPEAKAYREGSKTAMLRAISSGAGRDTLSMSTGSLRNSTFSSSYRSSLGFNHSRVGKSRPSITDPYWRMKANGLVQMPNGEYLHETLALPMLREGKRFPGLGDYGLPPEESFTPSQSPPAGLLVADSVSPTPARFPGGNRASRSPSILDGATQKRKRDEAEDEDLAAYRKEVPVSRKRAKSNDRATPATPSADQDFLDGIADLLSKVNAATKTSS</sequence>
<dbReference type="Proteomes" id="UP001143856">
    <property type="component" value="Unassembled WGS sequence"/>
</dbReference>
<evidence type="ECO:0000313" key="2">
    <source>
        <dbReference type="Proteomes" id="UP001143856"/>
    </source>
</evidence>
<evidence type="ECO:0000313" key="1">
    <source>
        <dbReference type="EMBL" id="KAJ2986400.1"/>
    </source>
</evidence>
<organism evidence="1 2">
    <name type="scientific">Xylaria curta</name>
    <dbReference type="NCBI Taxonomy" id="42375"/>
    <lineage>
        <taxon>Eukaryota</taxon>
        <taxon>Fungi</taxon>
        <taxon>Dikarya</taxon>
        <taxon>Ascomycota</taxon>
        <taxon>Pezizomycotina</taxon>
        <taxon>Sordariomycetes</taxon>
        <taxon>Xylariomycetidae</taxon>
        <taxon>Xylariales</taxon>
        <taxon>Xylariaceae</taxon>
        <taxon>Xylaria</taxon>
    </lineage>
</organism>
<protein>
    <submittedName>
        <fullName evidence="1">Uncharacterized protein</fullName>
    </submittedName>
</protein>
<proteinExistence type="predicted"/>
<reference evidence="1" key="1">
    <citation type="submission" date="2022-10" db="EMBL/GenBank/DDBJ databases">
        <title>Genome Sequence of Xylaria curta.</title>
        <authorList>
            <person name="Buettner E."/>
        </authorList>
    </citation>
    <scope>NUCLEOTIDE SEQUENCE</scope>
    <source>
        <strain evidence="1">Babe10</strain>
    </source>
</reference>
<dbReference type="EMBL" id="JAPDGR010000952">
    <property type="protein sequence ID" value="KAJ2986400.1"/>
    <property type="molecule type" value="Genomic_DNA"/>
</dbReference>
<keyword evidence="2" id="KW-1185">Reference proteome</keyword>